<dbReference type="InterPro" id="IPR006703">
    <property type="entry name" value="G_AIG1"/>
</dbReference>
<dbReference type="PANTHER" id="PTHR10903">
    <property type="entry name" value="GTPASE, IMAP FAMILY MEMBER-RELATED"/>
    <property type="match status" value="1"/>
</dbReference>
<evidence type="ECO:0000313" key="8">
    <source>
        <dbReference type="Proteomes" id="UP001059041"/>
    </source>
</evidence>
<dbReference type="FunFam" id="3.40.50.300:FF:000366">
    <property type="entry name" value="GTPase, IMAP family member 2"/>
    <property type="match status" value="1"/>
</dbReference>
<feature type="transmembrane region" description="Helical" evidence="5">
    <location>
        <begin position="505"/>
        <end position="528"/>
    </location>
</feature>
<dbReference type="EMBL" id="JAFHDT010000005">
    <property type="protein sequence ID" value="KAI7810015.1"/>
    <property type="molecule type" value="Genomic_DNA"/>
</dbReference>
<dbReference type="SUPFAM" id="SSF52540">
    <property type="entry name" value="P-loop containing nucleoside triphosphate hydrolases"/>
    <property type="match status" value="2"/>
</dbReference>
<evidence type="ECO:0000313" key="7">
    <source>
        <dbReference type="EMBL" id="KAI7810015.1"/>
    </source>
</evidence>
<evidence type="ECO:0000256" key="1">
    <source>
        <dbReference type="ARBA" id="ARBA00008535"/>
    </source>
</evidence>
<dbReference type="InterPro" id="IPR027417">
    <property type="entry name" value="P-loop_NTPase"/>
</dbReference>
<evidence type="ECO:0000256" key="5">
    <source>
        <dbReference type="SAM" id="Phobius"/>
    </source>
</evidence>
<feature type="non-terminal residue" evidence="7">
    <location>
        <position position="556"/>
    </location>
</feature>
<keyword evidence="8" id="KW-1185">Reference proteome</keyword>
<organism evidence="7 8">
    <name type="scientific">Triplophysa rosa</name>
    <name type="common">Cave loach</name>
    <dbReference type="NCBI Taxonomy" id="992332"/>
    <lineage>
        <taxon>Eukaryota</taxon>
        <taxon>Metazoa</taxon>
        <taxon>Chordata</taxon>
        <taxon>Craniata</taxon>
        <taxon>Vertebrata</taxon>
        <taxon>Euteleostomi</taxon>
        <taxon>Actinopterygii</taxon>
        <taxon>Neopterygii</taxon>
        <taxon>Teleostei</taxon>
        <taxon>Ostariophysi</taxon>
        <taxon>Cypriniformes</taxon>
        <taxon>Nemacheilidae</taxon>
        <taxon>Triplophysa</taxon>
    </lineage>
</organism>
<reference evidence="7" key="1">
    <citation type="submission" date="2021-02" db="EMBL/GenBank/DDBJ databases">
        <title>Comparative genomics reveals that relaxation of natural selection precedes convergent phenotypic evolution of cavefish.</title>
        <authorList>
            <person name="Peng Z."/>
        </authorList>
    </citation>
    <scope>NUCLEOTIDE SEQUENCE</scope>
    <source>
        <tissue evidence="7">Muscle</tissue>
    </source>
</reference>
<keyword evidence="3" id="KW-0342">GTP-binding</keyword>
<gene>
    <name evidence="7" type="ORF">IRJ41_020712</name>
</gene>
<protein>
    <submittedName>
        <fullName evidence="7">GTPase IMAP family member 8-like</fullName>
    </submittedName>
</protein>
<keyword evidence="4" id="KW-0175">Coiled coil</keyword>
<sequence>EFSVLNLFLKMEVTANLNLVLLGNIGAGKSESGNTILGRQAFKSRTSFSSVTQDVAVESETVCGFPVTVYDTPGFCDADMSVEKIRQVTEKVLQRCESGLCAYLLVVKADRFTENKRRTVEMIEKLLGEKRLQKTWILFTGGDELEDMTIEEFINETESLKKLVQKYDQRYHVFNNKRREHTGQVQELFITIHKAFRHTIKNTYGLDTVVPNNPQLRIPINIHDIPVADRLSRRIVLLGKTGVGKSAAGNTILGQKVECSEKHGIVSGRSVSVVDTPGFFDTQMKPDELITEIGRSVYLSSPGPHAFLIVFRVGDLFTEQEQEIPQKIETLFGQEVLKYSIILFTRGDELEDETVEELIEENGDLRRLVDQCGGRYHVFNNKDKNNREQVNDLLQKIDAMIEQNGGGHYSNQMYEDAQRLRREEEERMIRLREDTIERMIMKLERVRRERAIEIQEQRLADVESSGLRRFLPRGSILHRLITAGALVVAAPVAVAVAVVAAPVVAVGAVGAAVGAAAVGAAAVGAAAADKIQRVENERRKLKEMKQELERVRTNRS</sequence>
<feature type="transmembrane region" description="Helical" evidence="5">
    <location>
        <begin position="476"/>
        <end position="499"/>
    </location>
</feature>
<dbReference type="PROSITE" id="PS51720">
    <property type="entry name" value="G_AIG1"/>
    <property type="match status" value="2"/>
</dbReference>
<keyword evidence="5" id="KW-1133">Transmembrane helix</keyword>
<comment type="caution">
    <text evidence="7">The sequence shown here is derived from an EMBL/GenBank/DDBJ whole genome shotgun (WGS) entry which is preliminary data.</text>
</comment>
<dbReference type="PANTHER" id="PTHR10903:SF186">
    <property type="entry name" value="GTPASE IMAP FAMILY MEMBER 4-LIKE-RELATED"/>
    <property type="match status" value="1"/>
</dbReference>
<dbReference type="GO" id="GO:0005525">
    <property type="term" value="F:GTP binding"/>
    <property type="evidence" value="ECO:0007669"/>
    <property type="project" value="UniProtKB-KW"/>
</dbReference>
<name>A0A9W7WWK9_TRIRA</name>
<feature type="domain" description="AIG1-type G" evidence="6">
    <location>
        <begin position="230"/>
        <end position="418"/>
    </location>
</feature>
<evidence type="ECO:0000256" key="2">
    <source>
        <dbReference type="ARBA" id="ARBA00022741"/>
    </source>
</evidence>
<evidence type="ECO:0000256" key="3">
    <source>
        <dbReference type="ARBA" id="ARBA00023134"/>
    </source>
</evidence>
<keyword evidence="5" id="KW-0472">Membrane</keyword>
<accession>A0A9W7WWK9</accession>
<comment type="similarity">
    <text evidence="1">Belongs to the TRAFAC class TrmE-Era-EngA-EngB-Septin-like GTPase superfamily. AIG1/Toc34/Toc159-like paraseptin GTPase family. IAN subfamily.</text>
</comment>
<dbReference type="Proteomes" id="UP001059041">
    <property type="component" value="Linkage Group LG5"/>
</dbReference>
<feature type="domain" description="AIG1-type G" evidence="6">
    <location>
        <begin position="14"/>
        <end position="213"/>
    </location>
</feature>
<feature type="coiled-coil region" evidence="4">
    <location>
        <begin position="524"/>
        <end position="554"/>
    </location>
</feature>
<dbReference type="Pfam" id="PF04548">
    <property type="entry name" value="AIG1"/>
    <property type="match status" value="2"/>
</dbReference>
<dbReference type="CDD" id="cd01852">
    <property type="entry name" value="AIG1"/>
    <property type="match status" value="1"/>
</dbReference>
<dbReference type="Gene3D" id="3.40.50.300">
    <property type="entry name" value="P-loop containing nucleotide triphosphate hydrolases"/>
    <property type="match status" value="2"/>
</dbReference>
<dbReference type="InterPro" id="IPR045058">
    <property type="entry name" value="GIMA/IAN/Toc"/>
</dbReference>
<keyword evidence="5" id="KW-0812">Transmembrane</keyword>
<dbReference type="AlphaFoldDB" id="A0A9W7WWK9"/>
<evidence type="ECO:0000256" key="4">
    <source>
        <dbReference type="SAM" id="Coils"/>
    </source>
</evidence>
<proteinExistence type="inferred from homology"/>
<dbReference type="FunFam" id="3.40.50.300:FF:001809">
    <property type="entry name" value="Si:ch1073-365p7.2"/>
    <property type="match status" value="1"/>
</dbReference>
<evidence type="ECO:0000259" key="6">
    <source>
        <dbReference type="PROSITE" id="PS51720"/>
    </source>
</evidence>
<keyword evidence="2" id="KW-0547">Nucleotide-binding</keyword>